<comment type="caution">
    <text evidence="1">The sequence shown here is derived from an EMBL/GenBank/DDBJ whole genome shotgun (WGS) entry which is preliminary data.</text>
</comment>
<proteinExistence type="predicted"/>
<dbReference type="AlphaFoldDB" id="A0A7W9CKH2"/>
<name>A0A7W9CKH2_9CAUL</name>
<dbReference type="EMBL" id="JACHOR010000004">
    <property type="protein sequence ID" value="MBB5747096.1"/>
    <property type="molecule type" value="Genomic_DNA"/>
</dbReference>
<reference evidence="1 2" key="1">
    <citation type="submission" date="2020-08" db="EMBL/GenBank/DDBJ databases">
        <title>Genomic Encyclopedia of Type Strains, Phase IV (KMG-IV): sequencing the most valuable type-strain genomes for metagenomic binning, comparative biology and taxonomic classification.</title>
        <authorList>
            <person name="Goeker M."/>
        </authorList>
    </citation>
    <scope>NUCLEOTIDE SEQUENCE [LARGE SCALE GENOMIC DNA]</scope>
    <source>
        <strain evidence="1 2">DSM 4737</strain>
    </source>
</reference>
<sequence length="80" mass="8581">MAVSKNDFLKLIESFRSGRDAGVDAGLRIDTLSPEQVAQVSGGSGGPNFPDRSGSCPYPDGYTFYECIHPFSDAPQQPEV</sequence>
<keyword evidence="2" id="KW-1185">Reference proteome</keyword>
<organism evidence="1 2">
    <name type="scientific">Brevundimonas variabilis</name>
    <dbReference type="NCBI Taxonomy" id="74312"/>
    <lineage>
        <taxon>Bacteria</taxon>
        <taxon>Pseudomonadati</taxon>
        <taxon>Pseudomonadota</taxon>
        <taxon>Alphaproteobacteria</taxon>
        <taxon>Caulobacterales</taxon>
        <taxon>Caulobacteraceae</taxon>
        <taxon>Brevundimonas</taxon>
    </lineage>
</organism>
<dbReference type="Proteomes" id="UP000545037">
    <property type="component" value="Unassembled WGS sequence"/>
</dbReference>
<evidence type="ECO:0000313" key="1">
    <source>
        <dbReference type="EMBL" id="MBB5747096.1"/>
    </source>
</evidence>
<evidence type="ECO:0000313" key="2">
    <source>
        <dbReference type="Proteomes" id="UP000545037"/>
    </source>
</evidence>
<gene>
    <name evidence="1" type="ORF">GGR13_002703</name>
</gene>
<protein>
    <submittedName>
        <fullName evidence="1">Uncharacterized protein</fullName>
    </submittedName>
</protein>
<accession>A0A7W9CKH2</accession>
<dbReference type="RefSeq" id="WP_183214040.1">
    <property type="nucleotide sequence ID" value="NZ_JACHOR010000004.1"/>
</dbReference>